<dbReference type="Proteomes" id="UP000290288">
    <property type="component" value="Unassembled WGS sequence"/>
</dbReference>
<evidence type="ECO:0000313" key="2">
    <source>
        <dbReference type="EMBL" id="RXW13216.1"/>
    </source>
</evidence>
<comment type="caution">
    <text evidence="2">The sequence shown here is derived from an EMBL/GenBank/DDBJ whole genome shotgun (WGS) entry which is preliminary data.</text>
</comment>
<feature type="compositionally biased region" description="Basic and acidic residues" evidence="1">
    <location>
        <begin position="153"/>
        <end position="165"/>
    </location>
</feature>
<dbReference type="AlphaFoldDB" id="A0A4Q2D3Y7"/>
<organism evidence="2 3">
    <name type="scientific">Candolleomyces aberdarensis</name>
    <dbReference type="NCBI Taxonomy" id="2316362"/>
    <lineage>
        <taxon>Eukaryota</taxon>
        <taxon>Fungi</taxon>
        <taxon>Dikarya</taxon>
        <taxon>Basidiomycota</taxon>
        <taxon>Agaricomycotina</taxon>
        <taxon>Agaricomycetes</taxon>
        <taxon>Agaricomycetidae</taxon>
        <taxon>Agaricales</taxon>
        <taxon>Agaricineae</taxon>
        <taxon>Psathyrellaceae</taxon>
        <taxon>Candolleomyces</taxon>
    </lineage>
</organism>
<feature type="region of interest" description="Disordered" evidence="1">
    <location>
        <begin position="145"/>
        <end position="186"/>
    </location>
</feature>
<evidence type="ECO:0000313" key="3">
    <source>
        <dbReference type="Proteomes" id="UP000290288"/>
    </source>
</evidence>
<keyword evidence="3" id="KW-1185">Reference proteome</keyword>
<name>A0A4Q2D3Y7_9AGAR</name>
<dbReference type="OrthoDB" id="4456959at2759"/>
<protein>
    <submittedName>
        <fullName evidence="2">Uncharacterized protein</fullName>
    </submittedName>
</protein>
<reference evidence="2 3" key="1">
    <citation type="submission" date="2019-01" db="EMBL/GenBank/DDBJ databases">
        <title>Draft genome sequence of Psathyrella aberdarensis IHI B618.</title>
        <authorList>
            <person name="Buettner E."/>
            <person name="Kellner H."/>
        </authorList>
    </citation>
    <scope>NUCLEOTIDE SEQUENCE [LARGE SCALE GENOMIC DNA]</scope>
    <source>
        <strain evidence="2 3">IHI B618</strain>
    </source>
</reference>
<dbReference type="EMBL" id="SDEE01000977">
    <property type="protein sequence ID" value="RXW13216.1"/>
    <property type="molecule type" value="Genomic_DNA"/>
</dbReference>
<proteinExistence type="predicted"/>
<dbReference type="STRING" id="2316362.A0A4Q2D3Y7"/>
<accession>A0A4Q2D3Y7</accession>
<sequence length="266" mass="29344">MRICTLLEGSSSTPQVVWTQIGMALRLSRRREDFGRFRAWRVGSVEVQEGRVDFRAKKTDDEYREIDFVQAEPPAIAYCNSYPSLIDLLAYPMRLMYSIKHPKFARQGSERSEQEIIAELDAAMNEWAAAGRFLDLLTELASAGDLGGASHQSEAKPTRRSRSDSEAEGTDDSSSSGIPTTPAVVPETRRHIAATYRVSLSQANSSITPVEPPINFLLPMYKGPGKAALSSWGARRRTVPLAELYAGLVAQGRCFQLPDAADGFNE</sequence>
<evidence type="ECO:0000256" key="1">
    <source>
        <dbReference type="SAM" id="MobiDB-lite"/>
    </source>
</evidence>
<gene>
    <name evidence="2" type="ORF">EST38_g12638</name>
</gene>